<dbReference type="GO" id="GO:0005654">
    <property type="term" value="C:nucleoplasm"/>
    <property type="evidence" value="ECO:0007669"/>
    <property type="project" value="TreeGrafter"/>
</dbReference>
<dbReference type="Gene3D" id="4.10.830.40">
    <property type="match status" value="1"/>
</dbReference>
<evidence type="ECO:0000313" key="4">
    <source>
        <dbReference type="EMBL" id="VDI13131.1"/>
    </source>
</evidence>
<dbReference type="SUPFAM" id="SSF57845">
    <property type="entry name" value="B-box zinc-binding domain"/>
    <property type="match status" value="1"/>
</dbReference>
<dbReference type="PROSITE" id="PS50119">
    <property type="entry name" value="ZF_BBOX"/>
    <property type="match status" value="1"/>
</dbReference>
<dbReference type="GO" id="GO:0045087">
    <property type="term" value="P:innate immune response"/>
    <property type="evidence" value="ECO:0007669"/>
    <property type="project" value="TreeGrafter"/>
</dbReference>
<dbReference type="EMBL" id="UYJE01002728">
    <property type="protein sequence ID" value="VDI13131.1"/>
    <property type="molecule type" value="Genomic_DNA"/>
</dbReference>
<gene>
    <name evidence="4" type="ORF">MGAL_10B026308</name>
</gene>
<dbReference type="PANTHER" id="PTHR25462:SF299">
    <property type="entry name" value="E3 UBIQUITIN-PROTEIN LIGASE TRIM56"/>
    <property type="match status" value="1"/>
</dbReference>
<sequence length="689" mass="78852">MLLEESVLVVNLVRGVVCLCQGCRGSGVMVVSVAGVTSGVLVVSVVAGVVSRWLVLLQEWIIGGITMATSSTLCGPCSERHITKPSVHWCSECEVSICDDCQELHNVLKATRSHEFIPIAKYESLSSFITDIQQSCNYHNEKYQQYCVAHALPICFKCSKEHQKCNVIPLDEVTNNAKTSGHFQDLETRLIDLLHNIDIIKKDRKANLVSIAERKEIHLEEIQHIRNQINEQLDKLEKDIKQDIEKNICQCKQSIQSILLTVKEKENLIIEYQTTLQLTKQHASDLQTFLVMRDIKVKVLENEQYLQSLVETNKFETVDLVFKVYPEVNSILNSMKLFGSIEIKKKSSIICLIRADDRQAQLQVTPARTINDLKLILKKKITTDGEHITSCCMSVKGEYFFTDYYSKKLLSVTASDGTFKFNILLDPSYRFDITLIDEKTIAITSGDYDKHKGIDIINTESRKKIKFISLPGCAWGITRDQDALFVCVETRGIYTVRNWWLVFTFFRGVDCWRLELSYNFEESGVVLKKGGSCILQKFNQIKNQKNDHLDKLKKEIKQDLEKKACLCEKNIQKILSSGEEKKNFITEYQTNLKSIKQHGANLQTFLVVRDIEMKVFENEKYLQSLVESNKFDTVDLICKVDTRLRSISNSLKTFGSIKIKTTWSTICLFRAKHKQVQLQTKSTRTISDL</sequence>
<dbReference type="InterPro" id="IPR011044">
    <property type="entry name" value="Quino_amine_DH_bsu"/>
</dbReference>
<keyword evidence="5" id="KW-1185">Reference proteome</keyword>
<dbReference type="Proteomes" id="UP000596742">
    <property type="component" value="Unassembled WGS sequence"/>
</dbReference>
<dbReference type="PANTHER" id="PTHR25462">
    <property type="entry name" value="BONUS, ISOFORM C-RELATED"/>
    <property type="match status" value="1"/>
</dbReference>
<accession>A0A8B6D445</accession>
<dbReference type="GO" id="GO:0008270">
    <property type="term" value="F:zinc ion binding"/>
    <property type="evidence" value="ECO:0007669"/>
    <property type="project" value="UniProtKB-KW"/>
</dbReference>
<feature type="domain" description="B box-type" evidence="3">
    <location>
        <begin position="69"/>
        <end position="119"/>
    </location>
</feature>
<dbReference type="InterPro" id="IPR047153">
    <property type="entry name" value="TRIM45/56/19-like"/>
</dbReference>
<feature type="coiled-coil region" evidence="2">
    <location>
        <begin position="535"/>
        <end position="569"/>
    </location>
</feature>
<dbReference type="GO" id="GO:0061630">
    <property type="term" value="F:ubiquitin protein ligase activity"/>
    <property type="evidence" value="ECO:0007669"/>
    <property type="project" value="TreeGrafter"/>
</dbReference>
<comment type="caution">
    <text evidence="4">The sequence shown here is derived from an EMBL/GenBank/DDBJ whole genome shotgun (WGS) entry which is preliminary data.</text>
</comment>
<evidence type="ECO:0000256" key="2">
    <source>
        <dbReference type="SAM" id="Coils"/>
    </source>
</evidence>
<evidence type="ECO:0000256" key="1">
    <source>
        <dbReference type="PROSITE-ProRule" id="PRU00024"/>
    </source>
</evidence>
<proteinExistence type="predicted"/>
<organism evidence="4 5">
    <name type="scientific">Mytilus galloprovincialis</name>
    <name type="common">Mediterranean mussel</name>
    <dbReference type="NCBI Taxonomy" id="29158"/>
    <lineage>
        <taxon>Eukaryota</taxon>
        <taxon>Metazoa</taxon>
        <taxon>Spiralia</taxon>
        <taxon>Lophotrochozoa</taxon>
        <taxon>Mollusca</taxon>
        <taxon>Bivalvia</taxon>
        <taxon>Autobranchia</taxon>
        <taxon>Pteriomorphia</taxon>
        <taxon>Mytilida</taxon>
        <taxon>Mytiloidea</taxon>
        <taxon>Mytilidae</taxon>
        <taxon>Mytilinae</taxon>
        <taxon>Mytilus</taxon>
    </lineage>
</organism>
<evidence type="ECO:0000259" key="3">
    <source>
        <dbReference type="PROSITE" id="PS50119"/>
    </source>
</evidence>
<dbReference type="AlphaFoldDB" id="A0A8B6D445"/>
<dbReference type="CDD" id="cd19757">
    <property type="entry name" value="Bbox1"/>
    <property type="match status" value="1"/>
</dbReference>
<dbReference type="GO" id="GO:0060340">
    <property type="term" value="P:positive regulation of type I interferon-mediated signaling pathway"/>
    <property type="evidence" value="ECO:0007669"/>
    <property type="project" value="TreeGrafter"/>
</dbReference>
<keyword evidence="1" id="KW-0862">Zinc</keyword>
<evidence type="ECO:0000313" key="5">
    <source>
        <dbReference type="Proteomes" id="UP000596742"/>
    </source>
</evidence>
<name>A0A8B6D445_MYTGA</name>
<dbReference type="SMART" id="SM00336">
    <property type="entry name" value="BBOX"/>
    <property type="match status" value="2"/>
</dbReference>
<keyword evidence="1" id="KW-0863">Zinc-finger</keyword>
<dbReference type="InterPro" id="IPR000315">
    <property type="entry name" value="Znf_B-box"/>
</dbReference>
<feature type="coiled-coil region" evidence="2">
    <location>
        <begin position="215"/>
        <end position="246"/>
    </location>
</feature>
<dbReference type="Gene3D" id="3.30.160.60">
    <property type="entry name" value="Classic Zinc Finger"/>
    <property type="match status" value="1"/>
</dbReference>
<protein>
    <recommendedName>
        <fullName evidence="3">B box-type domain-containing protein</fullName>
    </recommendedName>
</protein>
<keyword evidence="1" id="KW-0479">Metal-binding</keyword>
<keyword evidence="2" id="KW-0175">Coiled coil</keyword>
<reference evidence="4" key="1">
    <citation type="submission" date="2018-11" db="EMBL/GenBank/DDBJ databases">
        <authorList>
            <person name="Alioto T."/>
            <person name="Alioto T."/>
        </authorList>
    </citation>
    <scope>NUCLEOTIDE SEQUENCE</scope>
</reference>
<dbReference type="SUPFAM" id="SSF50969">
    <property type="entry name" value="YVTN repeat-like/Quinoprotein amine dehydrogenase"/>
    <property type="match status" value="1"/>
</dbReference>